<dbReference type="PANTHER" id="PTHR43244:SF1">
    <property type="entry name" value="5,10-METHYLENETETRAHYDROMETHANOPTERIN REDUCTASE"/>
    <property type="match status" value="1"/>
</dbReference>
<dbReference type="InterPro" id="IPR036661">
    <property type="entry name" value="Luciferase-like_sf"/>
</dbReference>
<dbReference type="AlphaFoldDB" id="A0A1H3SBM4"/>
<dbReference type="STRING" id="589385.SAMN05421504_11379"/>
<evidence type="ECO:0000313" key="3">
    <source>
        <dbReference type="EMBL" id="SDZ34941.1"/>
    </source>
</evidence>
<gene>
    <name evidence="3" type="ORF">SAMN05421504_11379</name>
</gene>
<protein>
    <submittedName>
        <fullName evidence="3">F420-dependent oxidoreductase, G6PDH family</fullName>
    </submittedName>
</protein>
<dbReference type="Proteomes" id="UP000199515">
    <property type="component" value="Unassembled WGS sequence"/>
</dbReference>
<dbReference type="Pfam" id="PF00296">
    <property type="entry name" value="Bac_luciferase"/>
    <property type="match status" value="1"/>
</dbReference>
<sequence>MVKIGYFLSCEEFGPRELVEQAKRAEAAGFSGLWISDHFHPWLDAQGNSPFVWSVIGALSEAVSLPVTTAVTCPLIRMHPAIVAHAAATAAVQCRGGFRLGLGTGEALNEHVTGERWPVPTERIEMLAEAIEVIRALHTGKEISHRGKYYTVENARLYTVPDEPVPIYVSGFGPKATELAAASGDGFCTVSPDADLVRRYREAGGGQRPVQGGMKVCLAESEKEGVETAHRLWRNEALPGQLPSTLPNPRDFEAATELVTEDMVREMIPCGPDVGRSIEQLGKFADAGFDEVYVQQIGSEQDRFFEVWEKEVLPRV</sequence>
<dbReference type="InterPro" id="IPR050564">
    <property type="entry name" value="F420-G6PD/mer"/>
</dbReference>
<dbReference type="EMBL" id="FNON01000013">
    <property type="protein sequence ID" value="SDZ34941.1"/>
    <property type="molecule type" value="Genomic_DNA"/>
</dbReference>
<dbReference type="GO" id="GO:0016705">
    <property type="term" value="F:oxidoreductase activity, acting on paired donors, with incorporation or reduction of molecular oxygen"/>
    <property type="evidence" value="ECO:0007669"/>
    <property type="project" value="InterPro"/>
</dbReference>
<keyword evidence="1" id="KW-0560">Oxidoreductase</keyword>
<evidence type="ECO:0000259" key="2">
    <source>
        <dbReference type="Pfam" id="PF00296"/>
    </source>
</evidence>
<accession>A0A1H3SBM4</accession>
<dbReference type="RefSeq" id="WP_091298880.1">
    <property type="nucleotide sequence ID" value="NZ_FNON01000013.1"/>
</dbReference>
<dbReference type="InterPro" id="IPR011251">
    <property type="entry name" value="Luciferase-like_dom"/>
</dbReference>
<name>A0A1H3SBM4_9PSEU</name>
<dbReference type="PANTHER" id="PTHR43244">
    <property type="match status" value="1"/>
</dbReference>
<reference evidence="3 4" key="1">
    <citation type="submission" date="2016-10" db="EMBL/GenBank/DDBJ databases">
        <authorList>
            <person name="de Groot N.N."/>
        </authorList>
    </citation>
    <scope>NUCLEOTIDE SEQUENCE [LARGE SCALE GENOMIC DNA]</scope>
    <source>
        <strain evidence="3 4">CPCC 202699</strain>
    </source>
</reference>
<evidence type="ECO:0000256" key="1">
    <source>
        <dbReference type="ARBA" id="ARBA00023002"/>
    </source>
</evidence>
<dbReference type="CDD" id="cd01097">
    <property type="entry name" value="Tetrahydromethanopterin_reductase"/>
    <property type="match status" value="1"/>
</dbReference>
<dbReference type="Gene3D" id="3.20.20.30">
    <property type="entry name" value="Luciferase-like domain"/>
    <property type="match status" value="1"/>
</dbReference>
<dbReference type="InterPro" id="IPR019945">
    <property type="entry name" value="F420_G6P_DH-rel"/>
</dbReference>
<dbReference type="OrthoDB" id="180193at2"/>
<dbReference type="NCBIfam" id="TIGR03557">
    <property type="entry name" value="F420_G6P_family"/>
    <property type="match status" value="1"/>
</dbReference>
<evidence type="ECO:0000313" key="4">
    <source>
        <dbReference type="Proteomes" id="UP000199515"/>
    </source>
</evidence>
<organism evidence="3 4">
    <name type="scientific">Amycolatopsis xylanica</name>
    <dbReference type="NCBI Taxonomy" id="589385"/>
    <lineage>
        <taxon>Bacteria</taxon>
        <taxon>Bacillati</taxon>
        <taxon>Actinomycetota</taxon>
        <taxon>Actinomycetes</taxon>
        <taxon>Pseudonocardiales</taxon>
        <taxon>Pseudonocardiaceae</taxon>
        <taxon>Amycolatopsis</taxon>
    </lineage>
</organism>
<feature type="domain" description="Luciferase-like" evidence="2">
    <location>
        <begin position="11"/>
        <end position="290"/>
    </location>
</feature>
<keyword evidence="4" id="KW-1185">Reference proteome</keyword>
<dbReference type="SUPFAM" id="SSF51679">
    <property type="entry name" value="Bacterial luciferase-like"/>
    <property type="match status" value="1"/>
</dbReference>
<proteinExistence type="predicted"/>